<reference evidence="2" key="1">
    <citation type="submission" date="2020-02" db="EMBL/GenBank/DDBJ databases">
        <authorList>
            <person name="Meier V. D."/>
        </authorList>
    </citation>
    <scope>NUCLEOTIDE SEQUENCE</scope>
    <source>
        <strain evidence="2">AVDCRST_MAG96</strain>
    </source>
</reference>
<evidence type="ECO:0000259" key="1">
    <source>
        <dbReference type="Pfam" id="PF01339"/>
    </source>
</evidence>
<dbReference type="InterPro" id="IPR035909">
    <property type="entry name" value="CheB_C"/>
</dbReference>
<accession>A0A6J4RQ93</accession>
<organism evidence="2">
    <name type="scientific">uncultured Segetibacter sp</name>
    <dbReference type="NCBI Taxonomy" id="481133"/>
    <lineage>
        <taxon>Bacteria</taxon>
        <taxon>Pseudomonadati</taxon>
        <taxon>Bacteroidota</taxon>
        <taxon>Chitinophagia</taxon>
        <taxon>Chitinophagales</taxon>
        <taxon>Chitinophagaceae</taxon>
        <taxon>Segetibacter</taxon>
        <taxon>environmental samples</taxon>
    </lineage>
</organism>
<dbReference type="GO" id="GO:0008984">
    <property type="term" value="F:protein-glutamate methylesterase activity"/>
    <property type="evidence" value="ECO:0007669"/>
    <property type="project" value="InterPro"/>
</dbReference>
<dbReference type="InterPro" id="IPR000673">
    <property type="entry name" value="Sig_transdc_resp-reg_Me-estase"/>
</dbReference>
<sequence length="173" mass="19891">MAAIKRSGGMCIVQDPNEADYPDMPLSVLNAMNVDFCVSLPKMGELISEILKNNEELKKVDVPADIIIEAEIDNRVSTRIDNLSRFEKVEVNCPDCGGGFWITQKENPAHYRCHVGHSFTERELLIRVSEVMENTFWTSLRMMEERRTLLMKLYKKRHGKRVFCYCRASLCNG</sequence>
<dbReference type="SUPFAM" id="SSF52738">
    <property type="entry name" value="Methylesterase CheB, C-terminal domain"/>
    <property type="match status" value="1"/>
</dbReference>
<protein>
    <recommendedName>
        <fullName evidence="1">CheB-type methylesterase domain-containing protein</fullName>
    </recommendedName>
</protein>
<dbReference type="Gene3D" id="3.40.50.180">
    <property type="entry name" value="Methylesterase CheB, C-terminal domain"/>
    <property type="match status" value="1"/>
</dbReference>
<name>A0A6J4RQ93_9BACT</name>
<dbReference type="Pfam" id="PF01339">
    <property type="entry name" value="CheB_methylest"/>
    <property type="match status" value="1"/>
</dbReference>
<dbReference type="GO" id="GO:0005737">
    <property type="term" value="C:cytoplasm"/>
    <property type="evidence" value="ECO:0007669"/>
    <property type="project" value="InterPro"/>
</dbReference>
<proteinExistence type="predicted"/>
<dbReference type="GO" id="GO:0006935">
    <property type="term" value="P:chemotaxis"/>
    <property type="evidence" value="ECO:0007669"/>
    <property type="project" value="InterPro"/>
</dbReference>
<dbReference type="AlphaFoldDB" id="A0A6J4RQ93"/>
<gene>
    <name evidence="2" type="ORF">AVDCRST_MAG96-902</name>
</gene>
<evidence type="ECO:0000313" key="2">
    <source>
        <dbReference type="EMBL" id="CAA9478939.1"/>
    </source>
</evidence>
<dbReference type="GO" id="GO:0000156">
    <property type="term" value="F:phosphorelay response regulator activity"/>
    <property type="evidence" value="ECO:0007669"/>
    <property type="project" value="InterPro"/>
</dbReference>
<feature type="domain" description="CheB-type methylesterase" evidence="1">
    <location>
        <begin position="1"/>
        <end position="47"/>
    </location>
</feature>
<dbReference type="EMBL" id="CADCVN010000341">
    <property type="protein sequence ID" value="CAA9478939.1"/>
    <property type="molecule type" value="Genomic_DNA"/>
</dbReference>